<accession>A0A7W2TWM0</accession>
<dbReference type="GO" id="GO:0045454">
    <property type="term" value="P:cell redox homeostasis"/>
    <property type="evidence" value="ECO:0007669"/>
    <property type="project" value="TreeGrafter"/>
</dbReference>
<evidence type="ECO:0000313" key="8">
    <source>
        <dbReference type="EMBL" id="MBA6413261.1"/>
    </source>
</evidence>
<dbReference type="Gene3D" id="3.40.30.10">
    <property type="entry name" value="Glutaredoxin"/>
    <property type="match status" value="1"/>
</dbReference>
<dbReference type="FunFam" id="3.40.30.10:FF:000020">
    <property type="entry name" value="Peroxiredoxin"/>
    <property type="match status" value="1"/>
</dbReference>
<evidence type="ECO:0000259" key="7">
    <source>
        <dbReference type="PROSITE" id="PS51352"/>
    </source>
</evidence>
<keyword evidence="1 6" id="KW-0575">Peroxidase</keyword>
<comment type="function">
    <text evidence="6">Thiol-specific peroxidase that catalyzes the reduction of hydrogen peroxide and organic hydroperoxides to water and alcohols, respectively. Plays a role in cell protection against oxidative stress by detoxifying peroxides.</text>
</comment>
<dbReference type="EC" id="1.11.1.27" evidence="6"/>
<evidence type="ECO:0000256" key="5">
    <source>
        <dbReference type="PIRSR" id="PIRSR637944-1"/>
    </source>
</evidence>
<organism evidence="8 9">
    <name type="scientific">Sediminihaliea albiluteola</name>
    <dbReference type="NCBI Taxonomy" id="2758564"/>
    <lineage>
        <taxon>Bacteria</taxon>
        <taxon>Pseudomonadati</taxon>
        <taxon>Pseudomonadota</taxon>
        <taxon>Gammaproteobacteria</taxon>
        <taxon>Cellvibrionales</taxon>
        <taxon>Halieaceae</taxon>
        <taxon>Sediminihaliea</taxon>
    </lineage>
</organism>
<evidence type="ECO:0000256" key="2">
    <source>
        <dbReference type="ARBA" id="ARBA00022862"/>
    </source>
</evidence>
<dbReference type="Proteomes" id="UP000539350">
    <property type="component" value="Unassembled WGS sequence"/>
</dbReference>
<dbReference type="InterPro" id="IPR036249">
    <property type="entry name" value="Thioredoxin-like_sf"/>
</dbReference>
<dbReference type="InterPro" id="IPR037944">
    <property type="entry name" value="PRX5-like"/>
</dbReference>
<comment type="caution">
    <text evidence="8">The sequence shown here is derived from an EMBL/GenBank/DDBJ whole genome shotgun (WGS) entry which is preliminary data.</text>
</comment>
<dbReference type="PANTHER" id="PTHR10430">
    <property type="entry name" value="PEROXIREDOXIN"/>
    <property type="match status" value="1"/>
</dbReference>
<dbReference type="AlphaFoldDB" id="A0A7W2TWM0"/>
<keyword evidence="3 6" id="KW-0560">Oxidoreductase</keyword>
<dbReference type="InterPro" id="IPR013740">
    <property type="entry name" value="Redoxin"/>
</dbReference>
<gene>
    <name evidence="8" type="ORF">H2508_09085</name>
</gene>
<feature type="domain" description="Thioredoxin" evidence="7">
    <location>
        <begin position="3"/>
        <end position="159"/>
    </location>
</feature>
<dbReference type="GO" id="GO:0005737">
    <property type="term" value="C:cytoplasm"/>
    <property type="evidence" value="ECO:0007669"/>
    <property type="project" value="TreeGrafter"/>
</dbReference>
<feature type="active site" description="Cysteine sulfenic acid (-SOH) intermediate" evidence="5">
    <location>
        <position position="49"/>
    </location>
</feature>
<comment type="catalytic activity">
    <reaction evidence="6">
        <text>a hydroperoxide + 2 glutathione = an alcohol + glutathione disulfide + H2O</text>
        <dbReference type="Rhea" id="RHEA:62632"/>
        <dbReference type="ChEBI" id="CHEBI:15377"/>
        <dbReference type="ChEBI" id="CHEBI:30879"/>
        <dbReference type="ChEBI" id="CHEBI:35924"/>
        <dbReference type="ChEBI" id="CHEBI:57925"/>
        <dbReference type="ChEBI" id="CHEBI:58297"/>
        <dbReference type="EC" id="1.11.1.27"/>
    </reaction>
</comment>
<dbReference type="InterPro" id="IPR013766">
    <property type="entry name" value="Thioredoxin_domain"/>
</dbReference>
<dbReference type="SUPFAM" id="SSF52833">
    <property type="entry name" value="Thioredoxin-like"/>
    <property type="match status" value="1"/>
</dbReference>
<evidence type="ECO:0000256" key="4">
    <source>
        <dbReference type="ARBA" id="ARBA00023284"/>
    </source>
</evidence>
<protein>
    <recommendedName>
        <fullName evidence="6">Glutathione-dependent peroxiredoxin</fullName>
        <ecNumber evidence="6">1.11.1.27</ecNumber>
    </recommendedName>
</protein>
<dbReference type="PROSITE" id="PS51352">
    <property type="entry name" value="THIOREDOXIN_2"/>
    <property type="match status" value="1"/>
</dbReference>
<dbReference type="PANTHER" id="PTHR10430:SF16">
    <property type="entry name" value="PEROXIREDOXIN-5, MITOCHONDRIAL"/>
    <property type="match status" value="1"/>
</dbReference>
<dbReference type="CDD" id="cd03013">
    <property type="entry name" value="PRX5_like"/>
    <property type="match status" value="1"/>
</dbReference>
<evidence type="ECO:0000313" key="9">
    <source>
        <dbReference type="Proteomes" id="UP000539350"/>
    </source>
</evidence>
<evidence type="ECO:0000256" key="3">
    <source>
        <dbReference type="ARBA" id="ARBA00023002"/>
    </source>
</evidence>
<name>A0A7W2TWM0_9GAMM</name>
<dbReference type="GO" id="GO:0008379">
    <property type="term" value="F:thioredoxin peroxidase activity"/>
    <property type="evidence" value="ECO:0007669"/>
    <property type="project" value="InterPro"/>
</dbReference>
<dbReference type="RefSeq" id="WP_182172164.1">
    <property type="nucleotide sequence ID" value="NZ_JACFXU010000014.1"/>
</dbReference>
<proteinExistence type="inferred from homology"/>
<dbReference type="EMBL" id="JACFXU010000014">
    <property type="protein sequence ID" value="MBA6413261.1"/>
    <property type="molecule type" value="Genomic_DNA"/>
</dbReference>
<reference evidence="8 9" key="1">
    <citation type="submission" date="2020-07" db="EMBL/GenBank/DDBJ databases">
        <title>Halieaceae bacterium, F7430, whole genome shotgun sequencing project.</title>
        <authorList>
            <person name="Jiang S."/>
            <person name="Liu Z.W."/>
            <person name="Du Z.J."/>
        </authorList>
    </citation>
    <scope>NUCLEOTIDE SEQUENCE [LARGE SCALE GENOMIC DNA]</scope>
    <source>
        <strain evidence="8 9">F7430</strain>
    </source>
</reference>
<comment type="similarity">
    <text evidence="6">Belongs to the peroxiredoxin family. Prx5 subfamily.</text>
</comment>
<evidence type="ECO:0000256" key="6">
    <source>
        <dbReference type="RuleBase" id="RU366011"/>
    </source>
</evidence>
<keyword evidence="4 6" id="KW-0676">Redox-active center</keyword>
<dbReference type="GO" id="GO:0042744">
    <property type="term" value="P:hydrogen peroxide catabolic process"/>
    <property type="evidence" value="ECO:0007669"/>
    <property type="project" value="TreeGrafter"/>
</dbReference>
<evidence type="ECO:0000256" key="1">
    <source>
        <dbReference type="ARBA" id="ARBA00022559"/>
    </source>
</evidence>
<dbReference type="Pfam" id="PF08534">
    <property type="entry name" value="Redoxin"/>
    <property type="match status" value="1"/>
</dbReference>
<keyword evidence="9" id="KW-1185">Reference proteome</keyword>
<keyword evidence="2 6" id="KW-0049">Antioxidant</keyword>
<sequence length="159" mass="16656">MSIKAGDKIPAATLKIMGSEGPEDITTEAIFSGKTVLLFAVPGAFTPGCSVTHLPGYVVNADKIKAKGVDTIACMAVNDAFVMDAWGKSQNAEELMMLGDGNGDFTKALGLELDGRGFGLGMRSQRFAMLVKDGTITHLNVEPGPGISESSAETMMKLL</sequence>
<dbReference type="GO" id="GO:0034599">
    <property type="term" value="P:cellular response to oxidative stress"/>
    <property type="evidence" value="ECO:0007669"/>
    <property type="project" value="InterPro"/>
</dbReference>